<dbReference type="InterPro" id="IPR006157">
    <property type="entry name" value="FolB_dom"/>
</dbReference>
<dbReference type="Proteomes" id="UP000179797">
    <property type="component" value="Unassembled WGS sequence"/>
</dbReference>
<sequence length="118" mass="13423">MKNSIALEGLEFFAYHGFFEEERKIGNKYGVDISVDTDFSEAAKKDNLNNTINYMELFEIIKNHMDISTKLLETIGQNIVNDVYDKWGDSVHKVKVVIKKFNPPIGSICTSSSITIEQ</sequence>
<evidence type="ECO:0000313" key="9">
    <source>
        <dbReference type="Proteomes" id="UP000179797"/>
    </source>
</evidence>
<dbReference type="PANTHER" id="PTHR42844">
    <property type="entry name" value="DIHYDRONEOPTERIN ALDOLASE 1-RELATED"/>
    <property type="match status" value="1"/>
</dbReference>
<dbReference type="InterPro" id="IPR043133">
    <property type="entry name" value="GTP-CH-I_C/QueF"/>
</dbReference>
<dbReference type="EC" id="4.1.2.25" evidence="6"/>
<evidence type="ECO:0000256" key="6">
    <source>
        <dbReference type="RuleBase" id="RU362079"/>
    </source>
</evidence>
<dbReference type="AlphaFoldDB" id="A0A1S1Z4D4"/>
<keyword evidence="9" id="KW-1185">Reference proteome</keyword>
<gene>
    <name evidence="8" type="ORF">NH26_18250</name>
</gene>
<accession>A0A1S1Z4D4</accession>
<comment type="catalytic activity">
    <reaction evidence="1 6">
        <text>7,8-dihydroneopterin = 6-hydroxymethyl-7,8-dihydropterin + glycolaldehyde</text>
        <dbReference type="Rhea" id="RHEA:10540"/>
        <dbReference type="ChEBI" id="CHEBI:17001"/>
        <dbReference type="ChEBI" id="CHEBI:17071"/>
        <dbReference type="ChEBI" id="CHEBI:44841"/>
        <dbReference type="EC" id="4.1.2.25"/>
    </reaction>
</comment>
<evidence type="ECO:0000256" key="1">
    <source>
        <dbReference type="ARBA" id="ARBA00001353"/>
    </source>
</evidence>
<proteinExistence type="inferred from homology"/>
<evidence type="ECO:0000256" key="3">
    <source>
        <dbReference type="ARBA" id="ARBA00005708"/>
    </source>
</evidence>
<comment type="similarity">
    <text evidence="3 6">Belongs to the DHNA family.</text>
</comment>
<dbReference type="NCBIfam" id="TIGR00526">
    <property type="entry name" value="folB_dom"/>
    <property type="match status" value="1"/>
</dbReference>
<dbReference type="Gene3D" id="3.30.1130.10">
    <property type="match status" value="1"/>
</dbReference>
<dbReference type="SUPFAM" id="SSF55620">
    <property type="entry name" value="Tetrahydrobiopterin biosynthesis enzymes-like"/>
    <property type="match status" value="1"/>
</dbReference>
<keyword evidence="5 6" id="KW-0456">Lyase</keyword>
<dbReference type="EMBL" id="JRYR02000001">
    <property type="protein sequence ID" value="OHX68148.1"/>
    <property type="molecule type" value="Genomic_DNA"/>
</dbReference>
<dbReference type="GO" id="GO:0046654">
    <property type="term" value="P:tetrahydrofolate biosynthetic process"/>
    <property type="evidence" value="ECO:0007669"/>
    <property type="project" value="UniProtKB-UniRule"/>
</dbReference>
<protein>
    <recommendedName>
        <fullName evidence="6">7,8-dihydroneopterin aldolase</fullName>
        <ecNumber evidence="6">4.1.2.25</ecNumber>
    </recommendedName>
</protein>
<evidence type="ECO:0000256" key="2">
    <source>
        <dbReference type="ARBA" id="ARBA00005013"/>
    </source>
</evidence>
<evidence type="ECO:0000313" key="8">
    <source>
        <dbReference type="EMBL" id="OHX68148.1"/>
    </source>
</evidence>
<dbReference type="SMART" id="SM00905">
    <property type="entry name" value="FolB"/>
    <property type="match status" value="1"/>
</dbReference>
<dbReference type="NCBIfam" id="TIGR00525">
    <property type="entry name" value="folB"/>
    <property type="match status" value="1"/>
</dbReference>
<dbReference type="STRING" id="915059.NH26_18250"/>
<organism evidence="8 9">
    <name type="scientific">Flammeovirga pacifica</name>
    <dbReference type="NCBI Taxonomy" id="915059"/>
    <lineage>
        <taxon>Bacteria</taxon>
        <taxon>Pseudomonadati</taxon>
        <taxon>Bacteroidota</taxon>
        <taxon>Cytophagia</taxon>
        <taxon>Cytophagales</taxon>
        <taxon>Flammeovirgaceae</taxon>
        <taxon>Flammeovirga</taxon>
    </lineage>
</organism>
<comment type="caution">
    <text evidence="8">The sequence shown here is derived from an EMBL/GenBank/DDBJ whole genome shotgun (WGS) entry which is preliminary data.</text>
</comment>
<dbReference type="Pfam" id="PF02152">
    <property type="entry name" value="FolB"/>
    <property type="match status" value="1"/>
</dbReference>
<dbReference type="RefSeq" id="WP_044223333.1">
    <property type="nucleotide sequence ID" value="NZ_JRYR02000001.1"/>
</dbReference>
<dbReference type="GO" id="GO:0004150">
    <property type="term" value="F:dihydroneopterin aldolase activity"/>
    <property type="evidence" value="ECO:0007669"/>
    <property type="project" value="UniProtKB-UniRule"/>
</dbReference>
<reference evidence="8 9" key="1">
    <citation type="journal article" date="2012" name="Int. J. Syst. Evol. Microbiol.">
        <title>Flammeovirga pacifica sp. nov., isolated from deep-sea sediment.</title>
        <authorList>
            <person name="Xu H."/>
            <person name="Fu Y."/>
            <person name="Yang N."/>
            <person name="Ding Z."/>
            <person name="Lai Q."/>
            <person name="Zeng R."/>
        </authorList>
    </citation>
    <scope>NUCLEOTIDE SEQUENCE [LARGE SCALE GENOMIC DNA]</scope>
    <source>
        <strain evidence="9">DSM 24597 / LMG 26175 / WPAGA1</strain>
    </source>
</reference>
<dbReference type="PANTHER" id="PTHR42844:SF1">
    <property type="entry name" value="DIHYDRONEOPTERIN ALDOLASE 1-RELATED"/>
    <property type="match status" value="1"/>
</dbReference>
<evidence type="ECO:0000259" key="7">
    <source>
        <dbReference type="SMART" id="SM00905"/>
    </source>
</evidence>
<dbReference type="GO" id="GO:0005737">
    <property type="term" value="C:cytoplasm"/>
    <property type="evidence" value="ECO:0007669"/>
    <property type="project" value="TreeGrafter"/>
</dbReference>
<dbReference type="UniPathway" id="UPA00077">
    <property type="reaction ID" value="UER00154"/>
</dbReference>
<dbReference type="GO" id="GO:0046656">
    <property type="term" value="P:folic acid biosynthetic process"/>
    <property type="evidence" value="ECO:0007669"/>
    <property type="project" value="UniProtKB-UniRule"/>
</dbReference>
<comment type="function">
    <text evidence="6">Catalyzes the conversion of 7,8-dihydroneopterin to 6-hydroxymethyl-7,8-dihydropterin.</text>
</comment>
<comment type="pathway">
    <text evidence="2 6">Cofactor biosynthesis; tetrahydrofolate biosynthesis; 2-amino-4-hydroxy-6-hydroxymethyl-7,8-dihydropteridine diphosphate from 7,8-dihydroneopterin triphosphate: step 3/4.</text>
</comment>
<dbReference type="OrthoDB" id="9803748at2"/>
<dbReference type="InterPro" id="IPR006156">
    <property type="entry name" value="Dihydroneopterin_aldolase"/>
</dbReference>
<evidence type="ECO:0000256" key="4">
    <source>
        <dbReference type="ARBA" id="ARBA00022909"/>
    </source>
</evidence>
<feature type="domain" description="Dihydroneopterin aldolase/epimerase" evidence="7">
    <location>
        <begin position="5"/>
        <end position="118"/>
    </location>
</feature>
<evidence type="ECO:0000256" key="5">
    <source>
        <dbReference type="ARBA" id="ARBA00023239"/>
    </source>
</evidence>
<keyword evidence="4 6" id="KW-0289">Folate biosynthesis</keyword>
<name>A0A1S1Z4D4_FLAPC</name>